<evidence type="ECO:0000313" key="2">
    <source>
        <dbReference type="EMBL" id="WGM08415.1"/>
    </source>
</evidence>
<dbReference type="EMBL" id="CP038620">
    <property type="protein sequence ID" value="QBY46571.1"/>
    <property type="molecule type" value="Genomic_DNA"/>
</dbReference>
<geneLocation type="plasmid" evidence="3">
    <name>parsfin8</name>
</geneLocation>
<dbReference type="KEGG" id="ans:ArsFIN_51820"/>
<dbReference type="Proteomes" id="UP001177592">
    <property type="component" value="Plasmid paNv_CAN3"/>
</dbReference>
<dbReference type="RefSeq" id="WP_026823392.1">
    <property type="nucleotide sequence ID" value="NZ_CP038620.1"/>
</dbReference>
<accession>A0A4P7L207</accession>
<dbReference type="Proteomes" id="UP000295134">
    <property type="component" value="Plasmid pArsFIN8"/>
</dbReference>
<geneLocation type="plasmid" evidence="2 4">
    <name>paNv_CAN3</name>
</geneLocation>
<keyword evidence="4" id="KW-1185">Reference proteome</keyword>
<dbReference type="AlphaFoldDB" id="A0A4P7L207"/>
<gene>
    <name evidence="1" type="ORF">ArsFIN_51820</name>
    <name evidence="2" type="ORF">QE258_23585</name>
</gene>
<protein>
    <submittedName>
        <fullName evidence="1">Uncharacterized protein</fullName>
    </submittedName>
</protein>
<reference evidence="2" key="2">
    <citation type="submission" date="2023-04" db="EMBL/GenBank/DDBJ databases">
        <title>Genome dynamics across the evolutionary transition to endosymbiosis.</title>
        <authorList>
            <person name="Siozios S."/>
            <person name="Nadal-Jimenez P."/>
            <person name="Azagi T."/>
            <person name="Sprong H."/>
            <person name="Frost C.L."/>
            <person name="Parratt S.R."/>
            <person name="Taylor G."/>
            <person name="Brettell L."/>
            <person name="Lew K.C."/>
            <person name="Croft L."/>
            <person name="King K.C."/>
            <person name="Brockhurst M.A."/>
            <person name="Hypsa V."/>
            <person name="Novakova E."/>
            <person name="Darby A.C."/>
            <person name="Hurst G.D.D."/>
        </authorList>
    </citation>
    <scope>NUCLEOTIDE SEQUENCE</scope>
    <source>
        <strain evidence="2">ANv_CAN</strain>
        <plasmid evidence="2">paNv_CAN3</plasmid>
    </source>
</reference>
<sequence>MISLTFKTSNKNLVERYKDALNVYDDWKTNTKISCVGAGFGKFMGIDLMIPIFFFRSQSLGIVNVNDFVEISKVGSIMSFTEQGKHSDFYQKLSEYSQSALHSMKVKDTYGNKENHSFSHAVTYTLDAFSIAKHIGIETHSQAWLVEDELILIYPTLILDNDINYKKLDENDWWEIKASEFKKLYMKGLLSEVRHPI</sequence>
<name>A0A4P7L207_9GAMM</name>
<organism evidence="1 3">
    <name type="scientific">Arsenophonus nasoniae</name>
    <name type="common">son-killer infecting Nasonia vitripennis</name>
    <dbReference type="NCBI Taxonomy" id="638"/>
    <lineage>
        <taxon>Bacteria</taxon>
        <taxon>Pseudomonadati</taxon>
        <taxon>Pseudomonadota</taxon>
        <taxon>Gammaproteobacteria</taxon>
        <taxon>Enterobacterales</taxon>
        <taxon>Morganellaceae</taxon>
        <taxon>Arsenophonus</taxon>
    </lineage>
</organism>
<geneLocation type="plasmid" evidence="1">
    <name>pArsFIN8</name>
</geneLocation>
<reference evidence="1 3" key="1">
    <citation type="submission" date="2019-03" db="EMBL/GenBank/DDBJ databases">
        <title>Long-read sequencing reveals hyperdense prophage content in a complex bacterial symbiont genome.</title>
        <authorList>
            <person name="Frost C.L."/>
            <person name="Siozios S."/>
            <person name="Nadal-Jimenez P."/>
            <person name="Brockhurst M.A."/>
            <person name="King K.C."/>
            <person name="Darby A.C."/>
            <person name="Hurst G.D.D."/>
        </authorList>
    </citation>
    <scope>NUCLEOTIDE SEQUENCE [LARGE SCALE GENOMIC DNA]</scope>
    <source>
        <strain evidence="1 3">FIN</strain>
        <plasmid evidence="3">parsfin8</plasmid>
        <plasmid evidence="1">pArsFIN8</plasmid>
    </source>
</reference>
<dbReference type="EMBL" id="CP123526">
    <property type="protein sequence ID" value="WGM08415.1"/>
    <property type="molecule type" value="Genomic_DNA"/>
</dbReference>
<evidence type="ECO:0000313" key="3">
    <source>
        <dbReference type="Proteomes" id="UP000295134"/>
    </source>
</evidence>
<evidence type="ECO:0000313" key="1">
    <source>
        <dbReference type="EMBL" id="QBY46571.1"/>
    </source>
</evidence>
<keyword evidence="1" id="KW-0614">Plasmid</keyword>
<dbReference type="GeneID" id="39751022"/>
<evidence type="ECO:0000313" key="4">
    <source>
        <dbReference type="Proteomes" id="UP001177592"/>
    </source>
</evidence>
<proteinExistence type="predicted"/>